<dbReference type="EMBL" id="GBRH01204567">
    <property type="protein sequence ID" value="JAD93328.1"/>
    <property type="molecule type" value="Transcribed_RNA"/>
</dbReference>
<evidence type="ECO:0000313" key="1">
    <source>
        <dbReference type="EMBL" id="JAD93328.1"/>
    </source>
</evidence>
<reference evidence="1" key="1">
    <citation type="submission" date="2014-09" db="EMBL/GenBank/DDBJ databases">
        <authorList>
            <person name="Magalhaes I.L.F."/>
            <person name="Oliveira U."/>
            <person name="Santos F.R."/>
            <person name="Vidigal T.H.D.A."/>
            <person name="Brescovit A.D."/>
            <person name="Santos A.J."/>
        </authorList>
    </citation>
    <scope>NUCLEOTIDE SEQUENCE</scope>
    <source>
        <tissue evidence="1">Shoot tissue taken approximately 20 cm above the soil surface</tissue>
    </source>
</reference>
<name>A0A0A9E2R9_ARUDO</name>
<dbReference type="AlphaFoldDB" id="A0A0A9E2R9"/>
<protein>
    <submittedName>
        <fullName evidence="1">Uncharacterized protein</fullName>
    </submittedName>
</protein>
<reference evidence="1" key="2">
    <citation type="journal article" date="2015" name="Data Brief">
        <title>Shoot transcriptome of the giant reed, Arundo donax.</title>
        <authorList>
            <person name="Barrero R.A."/>
            <person name="Guerrero F.D."/>
            <person name="Moolhuijzen P."/>
            <person name="Goolsby J.A."/>
            <person name="Tidwell J."/>
            <person name="Bellgard S.E."/>
            <person name="Bellgard M.I."/>
        </authorList>
    </citation>
    <scope>NUCLEOTIDE SEQUENCE</scope>
    <source>
        <tissue evidence="1">Shoot tissue taken approximately 20 cm above the soil surface</tissue>
    </source>
</reference>
<sequence>MLGVGCTQATVHGQQQIALLEAEGDEKVDEVMKMSCFSSRPTSPTLYRS</sequence>
<accession>A0A0A9E2R9</accession>
<proteinExistence type="predicted"/>
<organism evidence="1">
    <name type="scientific">Arundo donax</name>
    <name type="common">Giant reed</name>
    <name type="synonym">Donax arundinaceus</name>
    <dbReference type="NCBI Taxonomy" id="35708"/>
    <lineage>
        <taxon>Eukaryota</taxon>
        <taxon>Viridiplantae</taxon>
        <taxon>Streptophyta</taxon>
        <taxon>Embryophyta</taxon>
        <taxon>Tracheophyta</taxon>
        <taxon>Spermatophyta</taxon>
        <taxon>Magnoliopsida</taxon>
        <taxon>Liliopsida</taxon>
        <taxon>Poales</taxon>
        <taxon>Poaceae</taxon>
        <taxon>PACMAD clade</taxon>
        <taxon>Arundinoideae</taxon>
        <taxon>Arundineae</taxon>
        <taxon>Arundo</taxon>
    </lineage>
</organism>